<dbReference type="PATRIC" id="fig|1214101.3.peg.4230"/>
<dbReference type="OrthoDB" id="580767at2"/>
<dbReference type="Gene3D" id="3.40.50.300">
    <property type="entry name" value="P-loop containing nucleotide triphosphate hydrolases"/>
    <property type="match status" value="1"/>
</dbReference>
<evidence type="ECO:0000259" key="1">
    <source>
        <dbReference type="Pfam" id="PF00931"/>
    </source>
</evidence>
<dbReference type="EMBL" id="HE971709">
    <property type="protein sequence ID" value="CCK28556.1"/>
    <property type="molecule type" value="Genomic_DNA"/>
</dbReference>
<dbReference type="PANTHER" id="PTHR47691">
    <property type="entry name" value="REGULATOR-RELATED"/>
    <property type="match status" value="1"/>
</dbReference>
<reference evidence="2 3" key="1">
    <citation type="journal article" date="2012" name="J. Bacteriol.">
        <title>Genome sequence of the bacterium Streptomyces davawensis JCM 4913 and heterologous production of the unique antibiotic roseoflavin.</title>
        <authorList>
            <person name="Jankowitsch F."/>
            <person name="Schwarz J."/>
            <person name="Ruckert C."/>
            <person name="Gust B."/>
            <person name="Szczepanowski R."/>
            <person name="Blom J."/>
            <person name="Pelzer S."/>
            <person name="Kalinowski J."/>
            <person name="Mack M."/>
        </authorList>
    </citation>
    <scope>NUCLEOTIDE SEQUENCE [LARGE SCALE GENOMIC DNA]</scope>
    <source>
        <strain evidence="3">DSM 101723 / JCM 4913 / KCC S-0913 / 768</strain>
    </source>
</reference>
<dbReference type="Gene3D" id="1.25.40.10">
    <property type="entry name" value="Tetratricopeptide repeat domain"/>
    <property type="match status" value="2"/>
</dbReference>
<organism evidence="2 3">
    <name type="scientific">Streptomyces davaonensis (strain DSM 101723 / JCM 4913 / KCC S-0913 / 768)</name>
    <dbReference type="NCBI Taxonomy" id="1214101"/>
    <lineage>
        <taxon>Bacteria</taxon>
        <taxon>Bacillati</taxon>
        <taxon>Actinomycetota</taxon>
        <taxon>Actinomycetes</taxon>
        <taxon>Kitasatosporales</taxon>
        <taxon>Streptomycetaceae</taxon>
        <taxon>Streptomyces</taxon>
    </lineage>
</organism>
<proteinExistence type="predicted"/>
<dbReference type="Pfam" id="PF13424">
    <property type="entry name" value="TPR_12"/>
    <property type="match status" value="1"/>
</dbReference>
<dbReference type="Proteomes" id="UP000008043">
    <property type="component" value="Chromosome"/>
</dbReference>
<dbReference type="eggNOG" id="COG0457">
    <property type="taxonomic scope" value="Bacteria"/>
</dbReference>
<gene>
    <name evidence="2" type="ORF">BN159_4177</name>
</gene>
<evidence type="ECO:0000313" key="3">
    <source>
        <dbReference type="Proteomes" id="UP000008043"/>
    </source>
</evidence>
<dbReference type="PANTHER" id="PTHR47691:SF3">
    <property type="entry name" value="HTH-TYPE TRANSCRIPTIONAL REGULATOR RV0890C-RELATED"/>
    <property type="match status" value="1"/>
</dbReference>
<dbReference type="STRING" id="1214101.BN159_4177"/>
<dbReference type="InterPro" id="IPR002182">
    <property type="entry name" value="NB-ARC"/>
</dbReference>
<name>K4QWU0_STRDJ</name>
<keyword evidence="3" id="KW-1185">Reference proteome</keyword>
<dbReference type="AlphaFoldDB" id="K4QWU0"/>
<dbReference type="Pfam" id="PF00931">
    <property type="entry name" value="NB-ARC"/>
    <property type="match status" value="1"/>
</dbReference>
<feature type="domain" description="NB-ARC" evidence="1">
    <location>
        <begin position="85"/>
        <end position="220"/>
    </location>
</feature>
<dbReference type="KEGG" id="sdv:BN159_4177"/>
<dbReference type="SUPFAM" id="SSF48452">
    <property type="entry name" value="TPR-like"/>
    <property type="match status" value="1"/>
</dbReference>
<evidence type="ECO:0000313" key="2">
    <source>
        <dbReference type="EMBL" id="CCK28556.1"/>
    </source>
</evidence>
<dbReference type="SUPFAM" id="SSF52540">
    <property type="entry name" value="P-loop containing nucleoside triphosphate hydrolases"/>
    <property type="match status" value="1"/>
</dbReference>
<sequence>MSASAEASGDRSIAAGQSIQQAVSGDASVAMYTEKSLALPAEAFVMPECAPEALVNLPDKAALFVGRDRELELLDAAFRATGGVVVQAVHGLGGIGKSTLAARWAAGRTGSYNPVWWITAETPADLDAGLADLAAALQPPLRDVLSREALRERAVQWLSARDGWLLVLDNVSDPADVKPLLGRASGGRVLITSRRATGWQGVAEPVPLDVLELPEAVELFGRIRREQGEDTEGVAELCRELGCLPLAVEQAAAYCAEARISAGRYRELLAAYPAEVFAQAAEGTDAGRTVARVWRVTLDRLADTPLAVEILRLIGWWAPDGIPRAYLKGLGSPVEVTDAVRRLVAYSMITLHEDETISVHRLVQAVARGEGVDAAHRSARLLINAGDELRDAAAELGWLTHLESLASYVVPEADGEDEIWLINLGGVRYVHLDITRALQLHERVLASAERALGPRHEVTLTVRGSVARSYGYAGEHERAIGLFERNLADHVRRYGRRHPQTFAARAGLADAMRLAGRLQDALRLANKNAKKAERVLGSDDVTALQAWSRWVHVLGDLAEEDAGRYATQARDATEKLLTRATAVTGRDSNLSRGLRQSLAFARRRAGDGVGAAAMYGEYVESHIRVSGAMDRYTLRAREGLAHFHWKTAHNPTRAREVLLPLLADWESLVGPDAPQVQKLRQDFADLLNPPPGSQSNSVLET</sequence>
<dbReference type="InterPro" id="IPR027417">
    <property type="entry name" value="P-loop_NTPase"/>
</dbReference>
<accession>K4QWU0</accession>
<dbReference type="GO" id="GO:0043531">
    <property type="term" value="F:ADP binding"/>
    <property type="evidence" value="ECO:0007669"/>
    <property type="project" value="InterPro"/>
</dbReference>
<dbReference type="HOGENOM" id="CLU_000288_125_8_11"/>
<dbReference type="RefSeq" id="WP_015658906.1">
    <property type="nucleotide sequence ID" value="NC_020504.1"/>
</dbReference>
<protein>
    <submittedName>
        <fullName evidence="2">ATP/GTP-binding protein</fullName>
    </submittedName>
</protein>
<dbReference type="InterPro" id="IPR011990">
    <property type="entry name" value="TPR-like_helical_dom_sf"/>
</dbReference>